<name>A0A255XVP7_9PROT</name>
<evidence type="ECO:0000259" key="2">
    <source>
        <dbReference type="Pfam" id="PF00534"/>
    </source>
</evidence>
<comment type="caution">
    <text evidence="4">The sequence shown here is derived from an EMBL/GenBank/DDBJ whole genome shotgun (WGS) entry which is preliminary data.</text>
</comment>
<feature type="domain" description="Glycosyl transferase family 1" evidence="2">
    <location>
        <begin position="166"/>
        <end position="319"/>
    </location>
</feature>
<dbReference type="InterPro" id="IPR001296">
    <property type="entry name" value="Glyco_trans_1"/>
</dbReference>
<dbReference type="Gene3D" id="3.40.50.2000">
    <property type="entry name" value="Glycogen Phosphorylase B"/>
    <property type="match status" value="2"/>
</dbReference>
<dbReference type="PANTHER" id="PTHR46401">
    <property type="entry name" value="GLYCOSYLTRANSFERASE WBBK-RELATED"/>
    <property type="match status" value="1"/>
</dbReference>
<dbReference type="EMBL" id="NOXS01000025">
    <property type="protein sequence ID" value="OYQ20961.1"/>
    <property type="molecule type" value="Genomic_DNA"/>
</dbReference>
<dbReference type="GO" id="GO:0009103">
    <property type="term" value="P:lipopolysaccharide biosynthetic process"/>
    <property type="evidence" value="ECO:0007669"/>
    <property type="project" value="TreeGrafter"/>
</dbReference>
<reference evidence="4 5" key="1">
    <citation type="submission" date="2017-07" db="EMBL/GenBank/DDBJ databases">
        <title>Elstera cyanobacteriorum sp. nov., a novel bacterium isolated from cyanobacterial aggregates in a eutrophic lake.</title>
        <authorList>
            <person name="Cai H."/>
        </authorList>
    </citation>
    <scope>NUCLEOTIDE SEQUENCE [LARGE SCALE GENOMIC DNA]</scope>
    <source>
        <strain evidence="4 5">TH019</strain>
    </source>
</reference>
<keyword evidence="5" id="KW-1185">Reference proteome</keyword>
<gene>
    <name evidence="4" type="ORF">CHR90_03225</name>
</gene>
<dbReference type="RefSeq" id="WP_094407543.1">
    <property type="nucleotide sequence ID" value="NZ_BMJZ01000007.1"/>
</dbReference>
<dbReference type="InterPro" id="IPR028098">
    <property type="entry name" value="Glyco_trans_4-like_N"/>
</dbReference>
<feature type="domain" description="Glycosyltransferase subfamily 4-like N-terminal" evidence="3">
    <location>
        <begin position="80"/>
        <end position="154"/>
    </location>
</feature>
<dbReference type="Pfam" id="PF13579">
    <property type="entry name" value="Glyco_trans_4_4"/>
    <property type="match status" value="1"/>
</dbReference>
<evidence type="ECO:0000313" key="5">
    <source>
        <dbReference type="Proteomes" id="UP000216361"/>
    </source>
</evidence>
<dbReference type="SUPFAM" id="SSF53756">
    <property type="entry name" value="UDP-Glycosyltransferase/glycogen phosphorylase"/>
    <property type="match status" value="1"/>
</dbReference>
<evidence type="ECO:0000259" key="3">
    <source>
        <dbReference type="Pfam" id="PF13579"/>
    </source>
</evidence>
<dbReference type="Pfam" id="PF00534">
    <property type="entry name" value="Glycos_transf_1"/>
    <property type="match status" value="1"/>
</dbReference>
<dbReference type="GO" id="GO:0016757">
    <property type="term" value="F:glycosyltransferase activity"/>
    <property type="evidence" value="ECO:0007669"/>
    <property type="project" value="InterPro"/>
</dbReference>
<dbReference type="AlphaFoldDB" id="A0A255XVP7"/>
<keyword evidence="1" id="KW-0808">Transferase</keyword>
<protein>
    <submittedName>
        <fullName evidence="4">Uncharacterized protein</fullName>
    </submittedName>
</protein>
<sequence>MRAVFVYPGALDQPTGGYRYDAALLAEWAAAGITVQAISLPGAYPQPTPDDLAVAEALLAPVPPNVPILIDGLAFAVLPGEWLDRLGKRWQALVHHPLSLETGIDPALAATFEASETQALRRAERVVVTSRATGETLTARFGVPAEKLLLAPPGVRRYARGVAQVPPMILTVGAISPRKNFDGLVAALATITDLAWMATIVGSDQHSPETGAALRQQIDGLGLAGRIRLTGALTGADLDQAYAEASFYAHAAHYEGFGMALADALASGLPTVASVGGAVGDWLPDGAAIKVPPTAEALAEGLRRLLTDPEAAQRLSARAAGIPFPTWAGSAAAVASLWS</sequence>
<dbReference type="OrthoDB" id="9790710at2"/>
<accession>A0A255XVP7</accession>
<evidence type="ECO:0000313" key="4">
    <source>
        <dbReference type="EMBL" id="OYQ20961.1"/>
    </source>
</evidence>
<dbReference type="PANTHER" id="PTHR46401:SF2">
    <property type="entry name" value="GLYCOSYLTRANSFERASE WBBK-RELATED"/>
    <property type="match status" value="1"/>
</dbReference>
<evidence type="ECO:0000256" key="1">
    <source>
        <dbReference type="ARBA" id="ARBA00022679"/>
    </source>
</evidence>
<proteinExistence type="predicted"/>
<dbReference type="Proteomes" id="UP000216361">
    <property type="component" value="Unassembled WGS sequence"/>
</dbReference>
<dbReference type="CDD" id="cd03801">
    <property type="entry name" value="GT4_PimA-like"/>
    <property type="match status" value="1"/>
</dbReference>
<organism evidence="4 5">
    <name type="scientific">Elstera cyanobacteriorum</name>
    <dbReference type="NCBI Taxonomy" id="2022747"/>
    <lineage>
        <taxon>Bacteria</taxon>
        <taxon>Pseudomonadati</taxon>
        <taxon>Pseudomonadota</taxon>
        <taxon>Alphaproteobacteria</taxon>
        <taxon>Rhodospirillales</taxon>
        <taxon>Rhodospirillaceae</taxon>
        <taxon>Elstera</taxon>
    </lineage>
</organism>